<feature type="transmembrane region" description="Helical" evidence="8">
    <location>
        <begin position="521"/>
        <end position="541"/>
    </location>
</feature>
<feature type="transmembrane region" description="Helical" evidence="8">
    <location>
        <begin position="320"/>
        <end position="343"/>
    </location>
</feature>
<sequence length="744" mass="84722">MEGLLALDIALFRLIHDQWQNPLFDRLMPILSGHPLFYPAVLTLAAFMLWRGGRRARLCLLMLLLLLPAGDGLVCNTIKKAVGRPRPYAALEGVEPRTGSGQNRGKSMPSGHAFNWFAATTILALYYRRSWRFMLPMAVAVAYSRVYNGVHYPSDVLAGAILGSGYALAGTVALNELWQRAGRRWFPLWHARCPRIVPPWPPQPVADATPTTAETTRQQEESHWLRAGCLLIALLLVGRWAYVASDIIQLSEDEAYQWLWSKRPDIGYYSKPPLIAWGHWITTRLWGDTQFGVRFFAPLIGAVLGLSLLRFLAGWIGARGAVLFLLMIATTPLLAVGSTLMTVDPWNVLFWTLAMIAGWRATQPGASTRDWLWVGLWMGLGSLSKYTALMQWLSWGLWFLLWPPARIHLRRPGPHLALLVNLLCLTPPLLWNWQHDWVTIRHVAEDANVGQPWRFTLRYLAEFLAGETVLWNPVWFGAMGLAVAGLFRHYRREPRLLYLFSMGAPVFLVYLAWTLHSRVMLNWIAPSILPLLAMTAVFWHLRRPAWQPWHRRAFGAGLALGLLILLPMHDSRLITRATGIVLPINMDPHHRVRGWKETAELAARARAELQAEGRPVLLIGDHYGITSLMTFYLPEARAALPDQPIVFCLTTPRPKNQFWFWPGYENRKGASAIFVQRLKSNVRIRDWLKNPTDPQGRWHAPEPRDPPPVLLEQFEQVVSLGVFPAVWKGQPQQWVQIYACRNLR</sequence>
<dbReference type="Pfam" id="PF01569">
    <property type="entry name" value="PAP2"/>
    <property type="match status" value="1"/>
</dbReference>
<feature type="transmembrane region" description="Helical" evidence="8">
    <location>
        <begin position="224"/>
        <end position="242"/>
    </location>
</feature>
<dbReference type="SMART" id="SM00014">
    <property type="entry name" value="acidPPc"/>
    <property type="match status" value="1"/>
</dbReference>
<comment type="subcellular location">
    <subcellularLocation>
        <location evidence="1">Cell membrane</location>
        <topology evidence="1">Multi-pass membrane protein</topology>
    </subcellularLocation>
</comment>
<feature type="transmembrane region" description="Helical" evidence="8">
    <location>
        <begin position="156"/>
        <end position="174"/>
    </location>
</feature>
<keyword evidence="4" id="KW-0808">Transferase</keyword>
<proteinExistence type="predicted"/>
<dbReference type="GO" id="GO:0009103">
    <property type="term" value="P:lipopolysaccharide biosynthetic process"/>
    <property type="evidence" value="ECO:0007669"/>
    <property type="project" value="UniProtKB-ARBA"/>
</dbReference>
<evidence type="ECO:0000256" key="6">
    <source>
        <dbReference type="ARBA" id="ARBA00022989"/>
    </source>
</evidence>
<dbReference type="SUPFAM" id="SSF48317">
    <property type="entry name" value="Acid phosphatase/Vanadium-dependent haloperoxidase"/>
    <property type="match status" value="1"/>
</dbReference>
<dbReference type="GO" id="GO:0016763">
    <property type="term" value="F:pentosyltransferase activity"/>
    <property type="evidence" value="ECO:0007669"/>
    <property type="project" value="TreeGrafter"/>
</dbReference>
<feature type="transmembrane region" description="Helical" evidence="8">
    <location>
        <begin position="295"/>
        <end position="313"/>
    </location>
</feature>
<evidence type="ECO:0000259" key="9">
    <source>
        <dbReference type="SMART" id="SM00014"/>
    </source>
</evidence>
<dbReference type="InterPro" id="IPR036938">
    <property type="entry name" value="PAP2/HPO_sf"/>
</dbReference>
<feature type="domain" description="Phosphatidic acid phosphatase type 2/haloperoxidase" evidence="9">
    <location>
        <begin position="61"/>
        <end position="171"/>
    </location>
</feature>
<dbReference type="EMBL" id="JAAKYA010000072">
    <property type="protein sequence ID" value="NGO39830.1"/>
    <property type="molecule type" value="Genomic_DNA"/>
</dbReference>
<evidence type="ECO:0000256" key="4">
    <source>
        <dbReference type="ARBA" id="ARBA00022679"/>
    </source>
</evidence>
<name>A0A6M1S3D8_9BACT</name>
<keyword evidence="2" id="KW-1003">Cell membrane</keyword>
<protein>
    <submittedName>
        <fullName evidence="10">Phosphatase PAP2 family protein</fullName>
    </submittedName>
</protein>
<dbReference type="PANTHER" id="PTHR33908:SF11">
    <property type="entry name" value="MEMBRANE PROTEIN"/>
    <property type="match status" value="1"/>
</dbReference>
<dbReference type="InterPro" id="IPR050297">
    <property type="entry name" value="LipidA_mod_glycosyltrf_83"/>
</dbReference>
<dbReference type="Gene3D" id="1.20.144.10">
    <property type="entry name" value="Phosphatidic acid phosphatase type 2/haloperoxidase"/>
    <property type="match status" value="1"/>
</dbReference>
<dbReference type="Pfam" id="PF13231">
    <property type="entry name" value="PMT_2"/>
    <property type="match status" value="1"/>
</dbReference>
<keyword evidence="3" id="KW-0328">Glycosyltransferase</keyword>
<evidence type="ECO:0000256" key="1">
    <source>
        <dbReference type="ARBA" id="ARBA00004651"/>
    </source>
</evidence>
<evidence type="ECO:0000256" key="5">
    <source>
        <dbReference type="ARBA" id="ARBA00022692"/>
    </source>
</evidence>
<dbReference type="PANTHER" id="PTHR33908">
    <property type="entry name" value="MANNOSYLTRANSFERASE YKCB-RELATED"/>
    <property type="match status" value="1"/>
</dbReference>
<accession>A0A6M1S3D8</accession>
<feature type="transmembrane region" description="Helical" evidence="8">
    <location>
        <begin position="496"/>
        <end position="515"/>
    </location>
</feature>
<comment type="caution">
    <text evidence="10">The sequence shown here is derived from an EMBL/GenBank/DDBJ whole genome shotgun (WGS) entry which is preliminary data.</text>
</comment>
<feature type="transmembrane region" description="Helical" evidence="8">
    <location>
        <begin position="383"/>
        <end position="401"/>
    </location>
</feature>
<dbReference type="Proteomes" id="UP000477311">
    <property type="component" value="Unassembled WGS sequence"/>
</dbReference>
<evidence type="ECO:0000256" key="2">
    <source>
        <dbReference type="ARBA" id="ARBA00022475"/>
    </source>
</evidence>
<gene>
    <name evidence="10" type="ORF">G4L39_10555</name>
</gene>
<feature type="transmembrane region" description="Helical" evidence="8">
    <location>
        <begin position="469"/>
        <end position="487"/>
    </location>
</feature>
<dbReference type="InterPro" id="IPR000326">
    <property type="entry name" value="PAP2/HPO"/>
</dbReference>
<feature type="transmembrane region" description="Helical" evidence="8">
    <location>
        <begin position="413"/>
        <end position="431"/>
    </location>
</feature>
<feature type="transmembrane region" description="Helical" evidence="8">
    <location>
        <begin position="553"/>
        <end position="569"/>
    </location>
</feature>
<dbReference type="GO" id="GO:0005886">
    <property type="term" value="C:plasma membrane"/>
    <property type="evidence" value="ECO:0007669"/>
    <property type="project" value="UniProtKB-SubCell"/>
</dbReference>
<keyword evidence="7 8" id="KW-0472">Membrane</keyword>
<dbReference type="RefSeq" id="WP_165108072.1">
    <property type="nucleotide sequence ID" value="NZ_JAAKYA010000072.1"/>
</dbReference>
<keyword evidence="5 8" id="KW-0812">Transmembrane</keyword>
<keyword evidence="6 8" id="KW-1133">Transmembrane helix</keyword>
<feature type="transmembrane region" description="Helical" evidence="8">
    <location>
        <begin position="36"/>
        <end position="53"/>
    </location>
</feature>
<evidence type="ECO:0000256" key="7">
    <source>
        <dbReference type="ARBA" id="ARBA00023136"/>
    </source>
</evidence>
<reference evidence="10 11" key="1">
    <citation type="submission" date="2020-02" db="EMBL/GenBank/DDBJ databases">
        <title>Draft genome sequence of Limisphaera ngatamarikiensis NGM72.4T, a thermophilic Verrucomicrobia grouped in subdivision 3.</title>
        <authorList>
            <person name="Carere C.R."/>
            <person name="Steen J."/>
            <person name="Hugenholtz P."/>
            <person name="Stott M.B."/>
        </authorList>
    </citation>
    <scope>NUCLEOTIDE SEQUENCE [LARGE SCALE GENOMIC DNA]</scope>
    <source>
        <strain evidence="10 11">NGM72.4</strain>
    </source>
</reference>
<keyword evidence="11" id="KW-1185">Reference proteome</keyword>
<evidence type="ECO:0000313" key="11">
    <source>
        <dbReference type="Proteomes" id="UP000477311"/>
    </source>
</evidence>
<dbReference type="AlphaFoldDB" id="A0A6M1S3D8"/>
<evidence type="ECO:0000256" key="8">
    <source>
        <dbReference type="SAM" id="Phobius"/>
    </source>
</evidence>
<evidence type="ECO:0000256" key="3">
    <source>
        <dbReference type="ARBA" id="ARBA00022676"/>
    </source>
</evidence>
<evidence type="ECO:0000313" key="10">
    <source>
        <dbReference type="EMBL" id="NGO39830.1"/>
    </source>
</evidence>
<dbReference type="InterPro" id="IPR038731">
    <property type="entry name" value="RgtA/B/C-like"/>
</dbReference>
<organism evidence="10 11">
    <name type="scientific">Limisphaera ngatamarikiensis</name>
    <dbReference type="NCBI Taxonomy" id="1324935"/>
    <lineage>
        <taxon>Bacteria</taxon>
        <taxon>Pseudomonadati</taxon>
        <taxon>Verrucomicrobiota</taxon>
        <taxon>Verrucomicrobiia</taxon>
        <taxon>Limisphaerales</taxon>
        <taxon>Limisphaeraceae</taxon>
        <taxon>Limisphaera</taxon>
    </lineage>
</organism>